<proteinExistence type="predicted"/>
<dbReference type="SUPFAM" id="SSF51905">
    <property type="entry name" value="FAD/NAD(P)-binding domain"/>
    <property type="match status" value="1"/>
</dbReference>
<dbReference type="InterPro" id="IPR017224">
    <property type="entry name" value="Opine_Oxase_asu/HCN_bsu"/>
</dbReference>
<dbReference type="PRINTS" id="PR00368">
    <property type="entry name" value="FADPNR"/>
</dbReference>
<dbReference type="EMBL" id="JAMXHT010000004">
    <property type="protein sequence ID" value="MCO5399049.1"/>
    <property type="molecule type" value="Genomic_DNA"/>
</dbReference>
<evidence type="ECO:0000259" key="2">
    <source>
        <dbReference type="Pfam" id="PF07992"/>
    </source>
</evidence>
<evidence type="ECO:0000259" key="3">
    <source>
        <dbReference type="Pfam" id="PF17806"/>
    </source>
</evidence>
<reference evidence="4" key="1">
    <citation type="submission" date="2022-06" db="EMBL/GenBank/DDBJ databases">
        <authorList>
            <person name="Lu C.-H."/>
        </authorList>
    </citation>
    <scope>NUCLEOTIDE SEQUENCE</scope>
    <source>
        <strain evidence="4">21MJYT02-11</strain>
    </source>
</reference>
<dbReference type="Gene3D" id="3.50.50.60">
    <property type="entry name" value="FAD/NAD(P)-binding domain"/>
    <property type="match status" value="3"/>
</dbReference>
<evidence type="ECO:0000313" key="4">
    <source>
        <dbReference type="EMBL" id="MCO5399049.1"/>
    </source>
</evidence>
<dbReference type="PANTHER" id="PTHR42949">
    <property type="entry name" value="ANAEROBIC GLYCEROL-3-PHOSPHATE DEHYDROGENASE SUBUNIT B"/>
    <property type="match status" value="1"/>
</dbReference>
<dbReference type="Pfam" id="PF07992">
    <property type="entry name" value="Pyr_redox_2"/>
    <property type="match status" value="1"/>
</dbReference>
<dbReference type="InterPro" id="IPR036188">
    <property type="entry name" value="FAD/NAD-bd_sf"/>
</dbReference>
<dbReference type="InterPro" id="IPR041117">
    <property type="entry name" value="SoxA_A3"/>
</dbReference>
<dbReference type="Pfam" id="PF17806">
    <property type="entry name" value="SO_alpha_A3"/>
    <property type="match status" value="1"/>
</dbReference>
<organism evidence="4 5">
    <name type="scientific">Ralstonia soli</name>
    <dbReference type="NCBI Taxonomy" id="2953896"/>
    <lineage>
        <taxon>Bacteria</taxon>
        <taxon>Pseudomonadati</taxon>
        <taxon>Pseudomonadota</taxon>
        <taxon>Betaproteobacteria</taxon>
        <taxon>Burkholderiales</taxon>
        <taxon>Burkholderiaceae</taxon>
        <taxon>Ralstonia</taxon>
    </lineage>
</organism>
<dbReference type="PANTHER" id="PTHR42949:SF3">
    <property type="entry name" value="ANAEROBIC GLYCEROL-3-PHOSPHATE DEHYDROGENASE SUBUNIT B"/>
    <property type="match status" value="1"/>
</dbReference>
<keyword evidence="1" id="KW-0560">Oxidoreductase</keyword>
<dbReference type="InterPro" id="IPR023753">
    <property type="entry name" value="FAD/NAD-binding_dom"/>
</dbReference>
<dbReference type="PIRSF" id="PIRSF037495">
    <property type="entry name" value="Opine_OX_OoxA/HcnB"/>
    <property type="match status" value="1"/>
</dbReference>
<sequence>MVQAAPTLQRQAQQDLPPVVIGAGPAGVRAAETLLAHGLTPIVLDEAPRAGGQIYRRQPDGFERNATELYGTEAERAQAVHDTFDRIRPQIDYRPQTLVWNAQPDLLDLLHAPTRAISSLPWRDVIVATGATDRVLPIPGWTLPGVYTLGGAQVALKYQGCAIGDAVVFAGTGPLLYLVACQYAKAGAKVVAVLDTAPASARYKAAPAMLGQPTVMAKGMALVAWLKLHGVPVHHGVRLLRAEGDTAVEHLVWQDSAGREQRTACSAVGMGYALRPETQLADLLGCAFEFSALHRCHVPRIDAMRRSSVTGVYLAGDGAGIMGADAAECSGELAALALLQDRQIPIDANRLPRLHQRLQKIERFRHALETAFPFPDDWAAHASDDLVVCRCENVTVGTLRQTAIECDAHELNRLKALCRVGMGRCQGRMCGAAAAELLAHVHAVPLAQVGCLRAQAPIKPLPLDVTEAVEPEDHHA</sequence>
<feature type="domain" description="FAD/NAD(P)-binding" evidence="2">
    <location>
        <begin position="19"/>
        <end position="328"/>
    </location>
</feature>
<protein>
    <submittedName>
        <fullName evidence="4">NAD(P)/FAD-dependent oxidoreductase</fullName>
    </submittedName>
</protein>
<dbReference type="CDD" id="cd19946">
    <property type="entry name" value="GlpA-like_Fer2_BFD-like"/>
    <property type="match status" value="1"/>
</dbReference>
<dbReference type="PRINTS" id="PR00469">
    <property type="entry name" value="PNDRDTASEII"/>
</dbReference>
<dbReference type="Gene3D" id="1.10.10.1100">
    <property type="entry name" value="BFD-like [2Fe-2S]-binding domain"/>
    <property type="match status" value="1"/>
</dbReference>
<dbReference type="RefSeq" id="WP_252680691.1">
    <property type="nucleotide sequence ID" value="NZ_JAMXHT010000004.1"/>
</dbReference>
<gene>
    <name evidence="4" type="ORF">NG900_12680</name>
</gene>
<name>A0ABT1AL96_9RALS</name>
<dbReference type="InterPro" id="IPR041854">
    <property type="entry name" value="BFD-like_2Fe2S-bd_dom_sf"/>
</dbReference>
<keyword evidence="5" id="KW-1185">Reference proteome</keyword>
<evidence type="ECO:0000313" key="5">
    <source>
        <dbReference type="Proteomes" id="UP001162811"/>
    </source>
</evidence>
<accession>A0ABT1AL96</accession>
<feature type="domain" description="SoxA A3" evidence="3">
    <location>
        <begin position="392"/>
        <end position="468"/>
    </location>
</feature>
<dbReference type="InterPro" id="IPR051691">
    <property type="entry name" value="Metab_Enz_Cyan_OpOx_G3PDH"/>
</dbReference>
<reference evidence="4" key="2">
    <citation type="journal article" date="2023" name="Front. Microbiol.">
        <title>Ralstonia chuxiongensis sp. nov., Ralstonia mojiangensis sp. nov., and Ralstonia soli sp. nov., isolated from tobacco fields, are three novel species in the family Burkholderiaceae.</title>
        <authorList>
            <person name="Lu C.H."/>
            <person name="Zhang Y.Y."/>
            <person name="Jiang N."/>
            <person name="Chen W."/>
            <person name="Shao X."/>
            <person name="Zhao Z.M."/>
            <person name="Lu W.L."/>
            <person name="Hu X."/>
            <person name="Xi Y.X."/>
            <person name="Zou S.Y."/>
            <person name="Wei Q.J."/>
            <person name="Lin Z.L."/>
            <person name="Gong L."/>
            <person name="Gai X.T."/>
            <person name="Zhang L.Q."/>
            <person name="Li J.Y."/>
            <person name="Jin Y."/>
            <person name="Xia Z.Y."/>
        </authorList>
    </citation>
    <scope>NUCLEOTIDE SEQUENCE</scope>
    <source>
        <strain evidence="4">21MJYT02-11</strain>
    </source>
</reference>
<evidence type="ECO:0000256" key="1">
    <source>
        <dbReference type="ARBA" id="ARBA00023002"/>
    </source>
</evidence>
<comment type="caution">
    <text evidence="4">The sequence shown here is derived from an EMBL/GenBank/DDBJ whole genome shotgun (WGS) entry which is preliminary data.</text>
</comment>
<dbReference type="Proteomes" id="UP001162811">
    <property type="component" value="Unassembled WGS sequence"/>
</dbReference>